<dbReference type="Pfam" id="PF00179">
    <property type="entry name" value="UQ_con"/>
    <property type="match status" value="1"/>
</dbReference>
<dbReference type="OrthoDB" id="10069349at2759"/>
<dbReference type="PROSITE" id="PS00183">
    <property type="entry name" value="UBC_1"/>
    <property type="match status" value="1"/>
</dbReference>
<dbReference type="InterPro" id="IPR023313">
    <property type="entry name" value="UBQ-conjugating_AS"/>
</dbReference>
<dbReference type="PANTHER" id="PTHR24067">
    <property type="entry name" value="UBIQUITIN-CONJUGATING ENZYME E2"/>
    <property type="match status" value="1"/>
</dbReference>
<keyword evidence="1" id="KW-0547">Nucleotide-binding</keyword>
<evidence type="ECO:0000313" key="3">
    <source>
        <dbReference type="Proteomes" id="UP000653454"/>
    </source>
</evidence>
<dbReference type="InterPro" id="IPR050113">
    <property type="entry name" value="Ub_conjugating_enzyme"/>
</dbReference>
<reference evidence="2" key="1">
    <citation type="submission" date="2020-11" db="EMBL/GenBank/DDBJ databases">
        <authorList>
            <person name="Whiteford S."/>
        </authorList>
    </citation>
    <scope>NUCLEOTIDE SEQUENCE</scope>
</reference>
<dbReference type="EMBL" id="CAJHNJ030000004">
    <property type="protein sequence ID" value="CAG9097112.1"/>
    <property type="molecule type" value="Genomic_DNA"/>
</dbReference>
<keyword evidence="1" id="KW-0833">Ubl conjugation pathway</keyword>
<keyword evidence="1" id="KW-0067">ATP-binding</keyword>
<protein>
    <submittedName>
        <fullName evidence="2">(diamondback moth) hypothetical protein</fullName>
    </submittedName>
</protein>
<dbReference type="SMART" id="SM00212">
    <property type="entry name" value="UBCc"/>
    <property type="match status" value="1"/>
</dbReference>
<comment type="similarity">
    <text evidence="1">Belongs to the ubiquitin-conjugating enzyme family.</text>
</comment>
<keyword evidence="3" id="KW-1185">Reference proteome</keyword>
<comment type="caution">
    <text evidence="2">The sequence shown here is derived from an EMBL/GenBank/DDBJ whole genome shotgun (WGS) entry which is preliminary data.</text>
</comment>
<name>A0A8S4DBZ9_PLUXY</name>
<dbReference type="InterPro" id="IPR016135">
    <property type="entry name" value="UBQ-conjugating_enzyme/RWD"/>
</dbReference>
<organism evidence="2 3">
    <name type="scientific">Plutella xylostella</name>
    <name type="common">Diamondback moth</name>
    <name type="synonym">Plutella maculipennis</name>
    <dbReference type="NCBI Taxonomy" id="51655"/>
    <lineage>
        <taxon>Eukaryota</taxon>
        <taxon>Metazoa</taxon>
        <taxon>Ecdysozoa</taxon>
        <taxon>Arthropoda</taxon>
        <taxon>Hexapoda</taxon>
        <taxon>Insecta</taxon>
        <taxon>Pterygota</taxon>
        <taxon>Neoptera</taxon>
        <taxon>Endopterygota</taxon>
        <taxon>Lepidoptera</taxon>
        <taxon>Glossata</taxon>
        <taxon>Ditrysia</taxon>
        <taxon>Yponomeutoidea</taxon>
        <taxon>Plutellidae</taxon>
        <taxon>Plutella</taxon>
    </lineage>
</organism>
<proteinExistence type="inferred from homology"/>
<dbReference type="AlphaFoldDB" id="A0A8S4DBZ9"/>
<evidence type="ECO:0000256" key="1">
    <source>
        <dbReference type="RuleBase" id="RU362109"/>
    </source>
</evidence>
<dbReference type="SUPFAM" id="SSF54495">
    <property type="entry name" value="UBC-like"/>
    <property type="match status" value="1"/>
</dbReference>
<accession>A0A8S4DBZ9</accession>
<dbReference type="InterPro" id="IPR000608">
    <property type="entry name" value="UBC"/>
</dbReference>
<dbReference type="GO" id="GO:0016740">
    <property type="term" value="F:transferase activity"/>
    <property type="evidence" value="ECO:0007669"/>
    <property type="project" value="UniProtKB-KW"/>
</dbReference>
<dbReference type="PROSITE" id="PS50127">
    <property type="entry name" value="UBC_2"/>
    <property type="match status" value="1"/>
</dbReference>
<sequence>MSNAENVPPGEGGAASGAGGARSLARELARLAAAPPPGVQVQINDHDLTQFIAIVDGPAGTPYAGGVFRVSVSLAGWPAAPRARFLTRVFHPNVSAAGDVCVSTLARDWRPELGLRHALLALTSLLIAPNPDSALNADAAALLAQRYDDYARRAKMLTEIHAQPHMLDGCGSGEAGGKRPAPPPPRANKDKRRILKRL</sequence>
<gene>
    <name evidence="2" type="ORF">PLXY2_LOCUS1831</name>
</gene>
<dbReference type="GO" id="GO:0005524">
    <property type="term" value="F:ATP binding"/>
    <property type="evidence" value="ECO:0007669"/>
    <property type="project" value="UniProtKB-UniRule"/>
</dbReference>
<dbReference type="Gene3D" id="3.10.110.10">
    <property type="entry name" value="Ubiquitin Conjugating Enzyme"/>
    <property type="match status" value="1"/>
</dbReference>
<evidence type="ECO:0000313" key="2">
    <source>
        <dbReference type="EMBL" id="CAG9097112.1"/>
    </source>
</evidence>
<dbReference type="Proteomes" id="UP000653454">
    <property type="component" value="Unassembled WGS sequence"/>
</dbReference>